<dbReference type="AlphaFoldDB" id="A0AA35ZB28"/>
<evidence type="ECO:0000256" key="1">
    <source>
        <dbReference type="SAM" id="Phobius"/>
    </source>
</evidence>
<feature type="transmembrane region" description="Helical" evidence="1">
    <location>
        <begin position="215"/>
        <end position="237"/>
    </location>
</feature>
<dbReference type="Proteomes" id="UP001177003">
    <property type="component" value="Chromosome 6"/>
</dbReference>
<keyword evidence="3" id="KW-1185">Reference proteome</keyword>
<accession>A0AA35ZB28</accession>
<keyword evidence="1" id="KW-1133">Transmembrane helix</keyword>
<protein>
    <submittedName>
        <fullName evidence="2">Uncharacterized protein</fullName>
    </submittedName>
</protein>
<evidence type="ECO:0000313" key="3">
    <source>
        <dbReference type="Proteomes" id="UP001177003"/>
    </source>
</evidence>
<evidence type="ECO:0000313" key="2">
    <source>
        <dbReference type="EMBL" id="CAI9288737.1"/>
    </source>
</evidence>
<dbReference type="EMBL" id="OX465082">
    <property type="protein sequence ID" value="CAI9288737.1"/>
    <property type="molecule type" value="Genomic_DNA"/>
</dbReference>
<keyword evidence="1" id="KW-0812">Transmembrane</keyword>
<proteinExistence type="predicted"/>
<reference evidence="2" key="1">
    <citation type="submission" date="2023-04" db="EMBL/GenBank/DDBJ databases">
        <authorList>
            <person name="Vijverberg K."/>
            <person name="Xiong W."/>
            <person name="Schranz E."/>
        </authorList>
    </citation>
    <scope>NUCLEOTIDE SEQUENCE</scope>
</reference>
<gene>
    <name evidence="2" type="ORF">LSALG_LOCUS28010</name>
</gene>
<sequence length="243" mass="26825">MNAASKKLHHQQQKNLSSVLNSVTEGDAGLNLPEKEPIEKFSLISGSVDTDHSTIGIMSLTSDQTLWSLTNRRLKIQKNMFQSYIGSLNQFTSPTSVIAISLQITLLSCTSPALSSISTPETTPFSSSPITAEASVFHVDSVIHDEATTEDSDPVKLESLVKHVKESMFLVLHSVDIGPQYKKLLDALVKMVIEELFSLHEERNTVHLFSSRIKIVMLCILAISSGFFLFSDVWSSYEDPPPT</sequence>
<name>A0AA35ZB28_LACSI</name>
<organism evidence="2 3">
    <name type="scientific">Lactuca saligna</name>
    <name type="common">Willowleaf lettuce</name>
    <dbReference type="NCBI Taxonomy" id="75948"/>
    <lineage>
        <taxon>Eukaryota</taxon>
        <taxon>Viridiplantae</taxon>
        <taxon>Streptophyta</taxon>
        <taxon>Embryophyta</taxon>
        <taxon>Tracheophyta</taxon>
        <taxon>Spermatophyta</taxon>
        <taxon>Magnoliopsida</taxon>
        <taxon>eudicotyledons</taxon>
        <taxon>Gunneridae</taxon>
        <taxon>Pentapetalae</taxon>
        <taxon>asterids</taxon>
        <taxon>campanulids</taxon>
        <taxon>Asterales</taxon>
        <taxon>Asteraceae</taxon>
        <taxon>Cichorioideae</taxon>
        <taxon>Cichorieae</taxon>
        <taxon>Lactucinae</taxon>
        <taxon>Lactuca</taxon>
    </lineage>
</organism>
<keyword evidence="1" id="KW-0472">Membrane</keyword>